<protein>
    <recommendedName>
        <fullName evidence="3">GNAT family N-acetyltransferase</fullName>
    </recommendedName>
</protein>
<organism evidence="1 2">
    <name type="scientific">Paenibacillus hunanensis</name>
    <dbReference type="NCBI Taxonomy" id="539262"/>
    <lineage>
        <taxon>Bacteria</taxon>
        <taxon>Bacillati</taxon>
        <taxon>Bacillota</taxon>
        <taxon>Bacilli</taxon>
        <taxon>Bacillales</taxon>
        <taxon>Paenibacillaceae</taxon>
        <taxon>Paenibacillus</taxon>
    </lineage>
</organism>
<proteinExistence type="predicted"/>
<comment type="caution">
    <text evidence="1">The sequence shown here is derived from an EMBL/GenBank/DDBJ whole genome shotgun (WGS) entry which is preliminary data.</text>
</comment>
<name>A0ABU1ITZ6_9BACL</name>
<dbReference type="EMBL" id="JAVDQH010000002">
    <property type="protein sequence ID" value="MDR6242698.1"/>
    <property type="molecule type" value="Genomic_DNA"/>
</dbReference>
<accession>A0ABU1ITZ6</accession>
<evidence type="ECO:0000313" key="2">
    <source>
        <dbReference type="Proteomes" id="UP001185028"/>
    </source>
</evidence>
<dbReference type="Proteomes" id="UP001185028">
    <property type="component" value="Unassembled WGS sequence"/>
</dbReference>
<keyword evidence="2" id="KW-1185">Reference proteome</keyword>
<reference evidence="1 2" key="1">
    <citation type="submission" date="2023-07" db="EMBL/GenBank/DDBJ databases">
        <title>Genomic Encyclopedia of Type Strains, Phase IV (KMG-IV): sequencing the most valuable type-strain genomes for metagenomic binning, comparative biology and taxonomic classification.</title>
        <authorList>
            <person name="Goeker M."/>
        </authorList>
    </citation>
    <scope>NUCLEOTIDE SEQUENCE [LARGE SCALE GENOMIC DNA]</scope>
    <source>
        <strain evidence="1 2">DSM 22170</strain>
    </source>
</reference>
<evidence type="ECO:0008006" key="3">
    <source>
        <dbReference type="Google" id="ProtNLM"/>
    </source>
</evidence>
<evidence type="ECO:0000313" key="1">
    <source>
        <dbReference type="EMBL" id="MDR6242698.1"/>
    </source>
</evidence>
<gene>
    <name evidence="1" type="ORF">JOC58_000582</name>
</gene>
<sequence>MEYHAANSDFCKGNAISLQRKNSVYSIRHFRESDFPALDAFYNQIVEGWRVIRRS</sequence>